<dbReference type="Proteomes" id="UP000198553">
    <property type="component" value="Unassembled WGS sequence"/>
</dbReference>
<dbReference type="RefSeq" id="WP_090739998.1">
    <property type="nucleotide sequence ID" value="NZ_FOBW01000001.1"/>
</dbReference>
<accession>A0A1H7VQN5</accession>
<dbReference type="InterPro" id="IPR050266">
    <property type="entry name" value="AB_hydrolase_sf"/>
</dbReference>
<protein>
    <submittedName>
        <fullName evidence="2">Pimeloyl-ACP methyl ester carboxylesterase</fullName>
    </submittedName>
</protein>
<dbReference type="Gene3D" id="3.40.50.1820">
    <property type="entry name" value="alpha/beta hydrolase"/>
    <property type="match status" value="1"/>
</dbReference>
<dbReference type="InterPro" id="IPR000073">
    <property type="entry name" value="AB_hydrolase_1"/>
</dbReference>
<dbReference type="Pfam" id="PF00561">
    <property type="entry name" value="Abhydrolase_1"/>
    <property type="match status" value="1"/>
</dbReference>
<dbReference type="GO" id="GO:0046464">
    <property type="term" value="P:acylglycerol catabolic process"/>
    <property type="evidence" value="ECO:0007669"/>
    <property type="project" value="TreeGrafter"/>
</dbReference>
<sequence>MPEYKMQVGNFQMNYRFYDAPSNNVVVFIHGIPTNSHLWDQVIPFLHGKFKLIAVDMIGYGKSDRASASELTLPKQADYVVQLLNKLGIPKAHFVGHDLGGGVVQNIAVSYPQVMKSMVIADGVAFANWPLPKVVSIRWPIAFEFEPSPLFIERMLREGLYYPQVLTPKIIENFVAPFSYPDGPKHLQQASLALHHSQTEWLVPKLTSLPFPTTLIWGQHDRYLVPYWGLLLHKTIPGSQLKILPNSGHYSMLDNPSLFANELISHLNRYLYQH</sequence>
<dbReference type="GO" id="GO:0047372">
    <property type="term" value="F:monoacylglycerol lipase activity"/>
    <property type="evidence" value="ECO:0007669"/>
    <property type="project" value="TreeGrafter"/>
</dbReference>
<dbReference type="AlphaFoldDB" id="A0A1H7VQN5"/>
<dbReference type="OrthoDB" id="9797695at2"/>
<dbReference type="InterPro" id="IPR029058">
    <property type="entry name" value="AB_hydrolase_fold"/>
</dbReference>
<proteinExistence type="predicted"/>
<evidence type="ECO:0000313" key="2">
    <source>
        <dbReference type="EMBL" id="SEM11125.1"/>
    </source>
</evidence>
<dbReference type="GO" id="GO:0016020">
    <property type="term" value="C:membrane"/>
    <property type="evidence" value="ECO:0007669"/>
    <property type="project" value="TreeGrafter"/>
</dbReference>
<dbReference type="PRINTS" id="PR00111">
    <property type="entry name" value="ABHYDROLASE"/>
</dbReference>
<dbReference type="STRING" id="930146.SAMN05192533_10149"/>
<keyword evidence="3" id="KW-1185">Reference proteome</keyword>
<evidence type="ECO:0000313" key="3">
    <source>
        <dbReference type="Proteomes" id="UP000198553"/>
    </source>
</evidence>
<organism evidence="2 3">
    <name type="scientific">Mesobacillus persicus</name>
    <dbReference type="NCBI Taxonomy" id="930146"/>
    <lineage>
        <taxon>Bacteria</taxon>
        <taxon>Bacillati</taxon>
        <taxon>Bacillota</taxon>
        <taxon>Bacilli</taxon>
        <taxon>Bacillales</taxon>
        <taxon>Bacillaceae</taxon>
        <taxon>Mesobacillus</taxon>
    </lineage>
</organism>
<gene>
    <name evidence="2" type="ORF">SAMN05192533_10149</name>
</gene>
<dbReference type="PANTHER" id="PTHR43798">
    <property type="entry name" value="MONOACYLGLYCEROL LIPASE"/>
    <property type="match status" value="1"/>
</dbReference>
<dbReference type="PANTHER" id="PTHR43798:SF33">
    <property type="entry name" value="HYDROLASE, PUTATIVE (AFU_ORTHOLOGUE AFUA_2G14860)-RELATED"/>
    <property type="match status" value="1"/>
</dbReference>
<name>A0A1H7VQN5_9BACI</name>
<feature type="domain" description="AB hydrolase-1" evidence="1">
    <location>
        <begin position="24"/>
        <end position="256"/>
    </location>
</feature>
<reference evidence="3" key="1">
    <citation type="submission" date="2016-10" db="EMBL/GenBank/DDBJ databases">
        <authorList>
            <person name="Varghese N."/>
            <person name="Submissions S."/>
        </authorList>
    </citation>
    <scope>NUCLEOTIDE SEQUENCE [LARGE SCALE GENOMIC DNA]</scope>
    <source>
        <strain evidence="3">B48,IBRC-M 10115,DSM 25386,CECT 8001</strain>
    </source>
</reference>
<dbReference type="SUPFAM" id="SSF53474">
    <property type="entry name" value="alpha/beta-Hydrolases"/>
    <property type="match status" value="1"/>
</dbReference>
<evidence type="ECO:0000259" key="1">
    <source>
        <dbReference type="Pfam" id="PF00561"/>
    </source>
</evidence>
<dbReference type="EMBL" id="FOBW01000001">
    <property type="protein sequence ID" value="SEM11125.1"/>
    <property type="molecule type" value="Genomic_DNA"/>
</dbReference>